<gene>
    <name evidence="2" type="ORF">GW590_06340</name>
</gene>
<evidence type="ECO:0000313" key="2">
    <source>
        <dbReference type="EMBL" id="NMP26486.1"/>
    </source>
</evidence>
<proteinExistence type="predicted"/>
<dbReference type="Pfam" id="PF05802">
    <property type="entry name" value="SctB2"/>
    <property type="match status" value="1"/>
</dbReference>
<dbReference type="EMBL" id="JAADJU010000003">
    <property type="protein sequence ID" value="NMP26486.1"/>
    <property type="molecule type" value="Genomic_DNA"/>
</dbReference>
<sequence length="195" mass="20856">MTTINQITHTPVTATESAAASSSATAGRGAIATLESMIAMLQTMNKEIRDLQRNFVISSQDVAGEKISIFMTTKRDAIEQNHQAARQQAVGKMVAGVFSVVGSSMGAAFKSEAISNGAGGIGKMVEAGQGLDAADITRDAQKLDLLGEYQSNASDKFNKYLENAEDKASEASRQMLDMTRELMSLQERIMSVVKI</sequence>
<name>A0A848MGK6_9GAMM</name>
<dbReference type="InterPro" id="IPR008611">
    <property type="entry name" value="SctB2-like"/>
</dbReference>
<feature type="coiled-coil region" evidence="1">
    <location>
        <begin position="154"/>
        <end position="188"/>
    </location>
</feature>
<comment type="caution">
    <text evidence="2">The sequence shown here is derived from an EMBL/GenBank/DDBJ whole genome shotgun (WGS) entry which is preliminary data.</text>
</comment>
<accession>A0A848MGK6</accession>
<reference evidence="2 3" key="1">
    <citation type="submission" date="2020-01" db="EMBL/GenBank/DDBJ databases">
        <authorList>
            <person name="Lee S.D."/>
        </authorList>
    </citation>
    <scope>NUCLEOTIDE SEQUENCE [LARGE SCALE GENOMIC DNA]</scope>
    <source>
        <strain evidence="2 3">SAP-1</strain>
    </source>
</reference>
<dbReference type="AlphaFoldDB" id="A0A848MGK6"/>
<evidence type="ECO:0000313" key="3">
    <source>
        <dbReference type="Proteomes" id="UP000585363"/>
    </source>
</evidence>
<organism evidence="2 3">
    <name type="scientific">Rouxiella aceris</name>
    <dbReference type="NCBI Taxonomy" id="2703884"/>
    <lineage>
        <taxon>Bacteria</taxon>
        <taxon>Pseudomonadati</taxon>
        <taxon>Pseudomonadota</taxon>
        <taxon>Gammaproteobacteria</taxon>
        <taxon>Enterobacterales</taxon>
        <taxon>Yersiniaceae</taxon>
        <taxon>Rouxiella</taxon>
    </lineage>
</organism>
<evidence type="ECO:0008006" key="4">
    <source>
        <dbReference type="Google" id="ProtNLM"/>
    </source>
</evidence>
<dbReference type="RefSeq" id="WP_169402191.1">
    <property type="nucleotide sequence ID" value="NZ_JAADJU010000003.1"/>
</dbReference>
<keyword evidence="1" id="KW-0175">Coiled coil</keyword>
<reference evidence="2 3" key="2">
    <citation type="submission" date="2020-06" db="EMBL/GenBank/DDBJ databases">
        <title>Polyphasic characterization of a Rahnella strain isolated from tree sap.</title>
        <authorList>
            <person name="Kim I.S."/>
        </authorList>
    </citation>
    <scope>NUCLEOTIDE SEQUENCE [LARGE SCALE GENOMIC DNA]</scope>
    <source>
        <strain evidence="2 3">SAP-1</strain>
    </source>
</reference>
<keyword evidence="3" id="KW-1185">Reference proteome</keyword>
<protein>
    <recommendedName>
        <fullName evidence="4">Pathogenicity island effector protein</fullName>
    </recommendedName>
</protein>
<evidence type="ECO:0000256" key="1">
    <source>
        <dbReference type="SAM" id="Coils"/>
    </source>
</evidence>
<dbReference type="Proteomes" id="UP000585363">
    <property type="component" value="Unassembled WGS sequence"/>
</dbReference>